<evidence type="ECO:0000256" key="1">
    <source>
        <dbReference type="ARBA" id="ARBA00023604"/>
    </source>
</evidence>
<proteinExistence type="inferred from homology"/>
<accession>A0A9W4KHP3</accession>
<organism evidence="2 3">
    <name type="scientific">Penicillium egyptiacum</name>
    <dbReference type="NCBI Taxonomy" id="1303716"/>
    <lineage>
        <taxon>Eukaryota</taxon>
        <taxon>Fungi</taxon>
        <taxon>Dikarya</taxon>
        <taxon>Ascomycota</taxon>
        <taxon>Pezizomycotina</taxon>
        <taxon>Eurotiomycetes</taxon>
        <taxon>Eurotiomycetidae</taxon>
        <taxon>Eurotiales</taxon>
        <taxon>Aspergillaceae</taxon>
        <taxon>Penicillium</taxon>
    </lineage>
</organism>
<protein>
    <recommendedName>
        <fullName evidence="4">Methyltransferase</fullName>
    </recommendedName>
</protein>
<dbReference type="PANTHER" id="PTHR34598">
    <property type="entry name" value="BLL6449 PROTEIN"/>
    <property type="match status" value="1"/>
</dbReference>
<comment type="similarity">
    <text evidence="1">Belongs to the asaB hydroxylase/desaturase family.</text>
</comment>
<dbReference type="PANTHER" id="PTHR34598:SF3">
    <property type="entry name" value="OXIDOREDUCTASE AN1597"/>
    <property type="match status" value="1"/>
</dbReference>
<comment type="caution">
    <text evidence="2">The sequence shown here is derived from an EMBL/GenBank/DDBJ whole genome shotgun (WGS) entry which is preliminary data.</text>
</comment>
<evidence type="ECO:0008006" key="4">
    <source>
        <dbReference type="Google" id="ProtNLM"/>
    </source>
</evidence>
<dbReference type="InterPro" id="IPR044053">
    <property type="entry name" value="AsaB-like"/>
</dbReference>
<dbReference type="NCBIfam" id="NF041278">
    <property type="entry name" value="CmcJ_NvfI_EfuI"/>
    <property type="match status" value="1"/>
</dbReference>
<dbReference type="Proteomes" id="UP001154252">
    <property type="component" value="Unassembled WGS sequence"/>
</dbReference>
<evidence type="ECO:0000313" key="2">
    <source>
        <dbReference type="EMBL" id="CAG8899823.1"/>
    </source>
</evidence>
<gene>
    <name evidence="2" type="ORF">PEGY_LOCUS5917</name>
</gene>
<dbReference type="OrthoDB" id="412788at2759"/>
<reference evidence="2" key="1">
    <citation type="submission" date="2021-07" db="EMBL/GenBank/DDBJ databases">
        <authorList>
            <person name="Branca A.L. A."/>
        </authorList>
    </citation>
    <scope>NUCLEOTIDE SEQUENCE</scope>
</reference>
<keyword evidence="3" id="KW-1185">Reference proteome</keyword>
<evidence type="ECO:0000313" key="3">
    <source>
        <dbReference type="Proteomes" id="UP001154252"/>
    </source>
</evidence>
<dbReference type="GO" id="GO:0016491">
    <property type="term" value="F:oxidoreductase activity"/>
    <property type="evidence" value="ECO:0007669"/>
    <property type="project" value="InterPro"/>
</dbReference>
<dbReference type="EMBL" id="CAJVRC010000866">
    <property type="protein sequence ID" value="CAG8899823.1"/>
    <property type="molecule type" value="Genomic_DNA"/>
</dbReference>
<name>A0A9W4KHP3_9EURO</name>
<dbReference type="AlphaFoldDB" id="A0A9W4KHP3"/>
<sequence length="281" mass="32776">MDIETKLKYLQWQTNYTHIRPYRIAQFGRKRKNNEQKTPHNLVFQEGAVAETIRDIRGIEAEGTWSFTLETNGFVYRRYPSPLFTNPKDFGDPYHIQNIFLPECEAILRNEIEGVERVFIFDWKIRKRKSAKERRELNQNLLSFARHVHIAVYMLFIAFLVSSDVKNFSIWRPINGPVEDQPIAVCDGRTVDTSKLVETDMISGDYTGTLLYPLYEPGNIRQWHYLSRQGIEDVLLFKSFDSKKGSVEHAPHTSFTLPDTPSDARPRISVEVRALVFTRSM</sequence>